<organism evidence="2 3">
    <name type="scientific">Blastococcus aurantiacus</name>
    <dbReference type="NCBI Taxonomy" id="1550231"/>
    <lineage>
        <taxon>Bacteria</taxon>
        <taxon>Bacillati</taxon>
        <taxon>Actinomycetota</taxon>
        <taxon>Actinomycetes</taxon>
        <taxon>Geodermatophilales</taxon>
        <taxon>Geodermatophilaceae</taxon>
        <taxon>Blastococcus</taxon>
    </lineage>
</organism>
<proteinExistence type="predicted"/>
<dbReference type="SUPFAM" id="SSF103473">
    <property type="entry name" value="MFS general substrate transporter"/>
    <property type="match status" value="1"/>
</dbReference>
<keyword evidence="1" id="KW-0472">Membrane</keyword>
<dbReference type="RefSeq" id="WP_143030461.1">
    <property type="nucleotide sequence ID" value="NZ_FNBT01000010.1"/>
</dbReference>
<keyword evidence="1" id="KW-0812">Transmembrane</keyword>
<reference evidence="3" key="1">
    <citation type="submission" date="2016-10" db="EMBL/GenBank/DDBJ databases">
        <authorList>
            <person name="Varghese N."/>
            <person name="Submissions S."/>
        </authorList>
    </citation>
    <scope>NUCLEOTIDE SEQUENCE [LARGE SCALE GENOMIC DNA]</scope>
    <source>
        <strain evidence="3">DSM 44268</strain>
    </source>
</reference>
<feature type="transmembrane region" description="Helical" evidence="1">
    <location>
        <begin position="44"/>
        <end position="65"/>
    </location>
</feature>
<accession>A0A1G7R6I5</accession>
<keyword evidence="1" id="KW-1133">Transmembrane helix</keyword>
<evidence type="ECO:0008006" key="4">
    <source>
        <dbReference type="Google" id="ProtNLM"/>
    </source>
</evidence>
<feature type="transmembrane region" description="Helical" evidence="1">
    <location>
        <begin position="85"/>
        <end position="104"/>
    </location>
</feature>
<dbReference type="InterPro" id="IPR036259">
    <property type="entry name" value="MFS_trans_sf"/>
</dbReference>
<gene>
    <name evidence="2" type="ORF">SAMN05660662_0181</name>
</gene>
<evidence type="ECO:0000313" key="2">
    <source>
        <dbReference type="EMBL" id="SDG05580.1"/>
    </source>
</evidence>
<protein>
    <recommendedName>
        <fullName evidence="4">MFS transporter</fullName>
    </recommendedName>
</protein>
<dbReference type="Proteomes" id="UP000199406">
    <property type="component" value="Unassembled WGS sequence"/>
</dbReference>
<evidence type="ECO:0000313" key="3">
    <source>
        <dbReference type="Proteomes" id="UP000199406"/>
    </source>
</evidence>
<sequence>MPYVVRQPGVLAGARIAVLALVHAVNDVLSAILGALLPTPQARLATGTTTLAVLAAAFDISSSVIQPSRGALADRVGLRQVAGARVALTAVSPSPAAFIALRALRSAR</sequence>
<evidence type="ECO:0000256" key="1">
    <source>
        <dbReference type="SAM" id="Phobius"/>
    </source>
</evidence>
<dbReference type="STRING" id="1550231.SAMN05660662_0181"/>
<dbReference type="OrthoDB" id="3521082at2"/>
<dbReference type="AlphaFoldDB" id="A0A1G7R6I5"/>
<name>A0A1G7R6I5_9ACTN</name>
<feature type="transmembrane region" description="Helical" evidence="1">
    <location>
        <begin position="12"/>
        <end position="37"/>
    </location>
</feature>
<keyword evidence="3" id="KW-1185">Reference proteome</keyword>
<dbReference type="EMBL" id="FNBT01000010">
    <property type="protein sequence ID" value="SDG05580.1"/>
    <property type="molecule type" value="Genomic_DNA"/>
</dbReference>